<name>A0A8V0Y525_CHICK</name>
<keyword evidence="6" id="KW-1185">Reference proteome</keyword>
<dbReference type="InterPro" id="IPR037104">
    <property type="entry name" value="Annexin_sf"/>
</dbReference>
<evidence type="ECO:0008006" key="7">
    <source>
        <dbReference type="Google" id="ProtNLM"/>
    </source>
</evidence>
<dbReference type="InterPro" id="IPR001464">
    <property type="entry name" value="Annexin"/>
</dbReference>
<evidence type="ECO:0000256" key="1">
    <source>
        <dbReference type="ARBA" id="ARBA00007831"/>
    </source>
</evidence>
<keyword evidence="3" id="KW-0041">Annexin</keyword>
<keyword evidence="4" id="KW-0472">Membrane</keyword>
<reference evidence="5" key="2">
    <citation type="submission" date="2025-08" db="UniProtKB">
        <authorList>
            <consortium name="Ensembl"/>
        </authorList>
    </citation>
    <scope>IDENTIFICATION</scope>
    <source>
        <strain evidence="5">broiler</strain>
    </source>
</reference>
<dbReference type="SMART" id="SM00335">
    <property type="entry name" value="ANX"/>
    <property type="match status" value="1"/>
</dbReference>
<dbReference type="GeneTree" id="ENSGT00940000156575"/>
<dbReference type="PANTHER" id="PTHR10502:SF28">
    <property type="entry name" value="ANNEXIN A4"/>
    <property type="match status" value="1"/>
</dbReference>
<keyword evidence="2" id="KW-0677">Repeat</keyword>
<accession>A0A8V0Y525</accession>
<reference evidence="5" key="1">
    <citation type="submission" date="2020-11" db="EMBL/GenBank/DDBJ databases">
        <title>Gallus gallus (Chicken) genome, bGalGal1, GRCg7b, maternal haplotype autosomes + Z &amp; W.</title>
        <authorList>
            <person name="Warren W."/>
            <person name="Formenti G."/>
            <person name="Fedrigo O."/>
            <person name="Haase B."/>
            <person name="Mountcastle J."/>
            <person name="Balacco J."/>
            <person name="Tracey A."/>
            <person name="Schneider V."/>
            <person name="Okimoto R."/>
            <person name="Cheng H."/>
            <person name="Hawken R."/>
            <person name="Howe K."/>
            <person name="Jarvis E.D."/>
        </authorList>
    </citation>
    <scope>NUCLEOTIDE SEQUENCE [LARGE SCALE GENOMIC DNA]</scope>
    <source>
        <strain evidence="5">Broiler</strain>
    </source>
</reference>
<sequence>MKGLGTDGNTLIRVVVFRLKIDILDIGRELLTMYGKSLYSFIKGDCSGDYRNVLLKLCGSEDRRIPGVCPALWEGGDHKDFSQVFVCLFVCLFLSLITMSSDFD</sequence>
<dbReference type="FunCoup" id="A0A8V0Y525">
    <property type="interactions" value="9"/>
</dbReference>
<dbReference type="PANTHER" id="PTHR10502">
    <property type="entry name" value="ANNEXIN"/>
    <property type="match status" value="1"/>
</dbReference>
<proteinExistence type="inferred from homology"/>
<dbReference type="PROSITE" id="PS51897">
    <property type="entry name" value="ANNEXIN_2"/>
    <property type="match status" value="1"/>
</dbReference>
<evidence type="ECO:0000256" key="2">
    <source>
        <dbReference type="ARBA" id="ARBA00022737"/>
    </source>
</evidence>
<organism evidence="5 6">
    <name type="scientific">Gallus gallus</name>
    <name type="common">Chicken</name>
    <dbReference type="NCBI Taxonomy" id="9031"/>
    <lineage>
        <taxon>Eukaryota</taxon>
        <taxon>Metazoa</taxon>
        <taxon>Chordata</taxon>
        <taxon>Craniata</taxon>
        <taxon>Vertebrata</taxon>
        <taxon>Euteleostomi</taxon>
        <taxon>Archelosauria</taxon>
        <taxon>Archosauria</taxon>
        <taxon>Dinosauria</taxon>
        <taxon>Saurischia</taxon>
        <taxon>Theropoda</taxon>
        <taxon>Coelurosauria</taxon>
        <taxon>Aves</taxon>
        <taxon>Neognathae</taxon>
        <taxon>Galloanserae</taxon>
        <taxon>Galliformes</taxon>
        <taxon>Phasianidae</taxon>
        <taxon>Phasianinae</taxon>
        <taxon>Gallus</taxon>
    </lineage>
</organism>
<dbReference type="AlphaFoldDB" id="A0A8V0Y525"/>
<feature type="transmembrane region" description="Helical" evidence="4">
    <location>
        <begin position="81"/>
        <end position="99"/>
    </location>
</feature>
<dbReference type="InterPro" id="IPR018502">
    <property type="entry name" value="Annexin_repeat"/>
</dbReference>
<dbReference type="FunFam" id="1.10.220.10:FF:000022">
    <property type="entry name" value="Annexin A5"/>
    <property type="match status" value="1"/>
</dbReference>
<keyword evidence="4" id="KW-1133">Transmembrane helix</keyword>
<dbReference type="SUPFAM" id="SSF47874">
    <property type="entry name" value="Annexin"/>
    <property type="match status" value="1"/>
</dbReference>
<reference evidence="5" key="3">
    <citation type="submission" date="2025-09" db="UniProtKB">
        <authorList>
            <consortium name="Ensembl"/>
        </authorList>
    </citation>
    <scope>IDENTIFICATION</scope>
    <source>
        <strain evidence="5">broiler</strain>
    </source>
</reference>
<comment type="similarity">
    <text evidence="1">Belongs to the annexin family.</text>
</comment>
<evidence type="ECO:0000313" key="5">
    <source>
        <dbReference type="Ensembl" id="ENSGALP00010013471.1"/>
    </source>
</evidence>
<evidence type="ECO:0000256" key="3">
    <source>
        <dbReference type="ARBA" id="ARBA00023216"/>
    </source>
</evidence>
<protein>
    <recommendedName>
        <fullName evidence="7">Annexin</fullName>
    </recommendedName>
</protein>
<dbReference type="Proteomes" id="UP000000539">
    <property type="component" value="Chromosome 6"/>
</dbReference>
<evidence type="ECO:0000313" key="6">
    <source>
        <dbReference type="Proteomes" id="UP000000539"/>
    </source>
</evidence>
<dbReference type="Pfam" id="PF00191">
    <property type="entry name" value="Annexin"/>
    <property type="match status" value="1"/>
</dbReference>
<evidence type="ECO:0000256" key="4">
    <source>
        <dbReference type="SAM" id="Phobius"/>
    </source>
</evidence>
<dbReference type="Gene3D" id="1.10.220.10">
    <property type="entry name" value="Annexin"/>
    <property type="match status" value="1"/>
</dbReference>
<dbReference type="PRINTS" id="PR00196">
    <property type="entry name" value="ANNEXIN"/>
</dbReference>
<dbReference type="Ensembl" id="ENSGALT00010023295.1">
    <property type="protein sequence ID" value="ENSGALP00010013471.1"/>
    <property type="gene ID" value="ENSGALG00010009751.1"/>
</dbReference>
<dbReference type="GO" id="GO:0005509">
    <property type="term" value="F:calcium ion binding"/>
    <property type="evidence" value="ECO:0007669"/>
    <property type="project" value="InterPro"/>
</dbReference>
<keyword evidence="4" id="KW-0812">Transmembrane</keyword>
<dbReference type="GO" id="GO:0005544">
    <property type="term" value="F:calcium-dependent phospholipid binding"/>
    <property type="evidence" value="ECO:0007669"/>
    <property type="project" value="InterPro"/>
</dbReference>